<feature type="transmembrane region" description="Helical" evidence="1">
    <location>
        <begin position="810"/>
        <end position="835"/>
    </location>
</feature>
<feature type="transmembrane region" description="Helical" evidence="1">
    <location>
        <begin position="138"/>
        <end position="158"/>
    </location>
</feature>
<feature type="transmembrane region" description="Helical" evidence="1">
    <location>
        <begin position="570"/>
        <end position="590"/>
    </location>
</feature>
<keyword evidence="1" id="KW-0472">Membrane</keyword>
<feature type="transmembrane region" description="Helical" evidence="1">
    <location>
        <begin position="202"/>
        <end position="223"/>
    </location>
</feature>
<reference evidence="2" key="1">
    <citation type="submission" date="2021-01" db="EMBL/GenBank/DDBJ databases">
        <authorList>
            <person name="Corre E."/>
            <person name="Pelletier E."/>
            <person name="Niang G."/>
            <person name="Scheremetjew M."/>
            <person name="Finn R."/>
            <person name="Kale V."/>
            <person name="Holt S."/>
            <person name="Cochrane G."/>
            <person name="Meng A."/>
            <person name="Brown T."/>
            <person name="Cohen L."/>
        </authorList>
    </citation>
    <scope>NUCLEOTIDE SEQUENCE</scope>
    <source>
        <strain evidence="2">Pbaha01</strain>
    </source>
</reference>
<feature type="transmembrane region" description="Helical" evidence="1">
    <location>
        <begin position="660"/>
        <end position="680"/>
    </location>
</feature>
<keyword evidence="1" id="KW-0812">Transmembrane</keyword>
<gene>
    <name evidence="2" type="ORF">PBAH0796_LOCUS3207</name>
</gene>
<feature type="transmembrane region" description="Helical" evidence="1">
    <location>
        <begin position="692"/>
        <end position="714"/>
    </location>
</feature>
<feature type="transmembrane region" description="Helical" evidence="1">
    <location>
        <begin position="243"/>
        <end position="266"/>
    </location>
</feature>
<feature type="transmembrane region" description="Helical" evidence="1">
    <location>
        <begin position="763"/>
        <end position="782"/>
    </location>
</feature>
<accession>A0A7S0FAC7</accession>
<feature type="transmembrane region" description="Helical" evidence="1">
    <location>
        <begin position="359"/>
        <end position="382"/>
    </location>
</feature>
<organism evidence="2">
    <name type="scientific">Pyrodinium bahamense</name>
    <dbReference type="NCBI Taxonomy" id="73915"/>
    <lineage>
        <taxon>Eukaryota</taxon>
        <taxon>Sar</taxon>
        <taxon>Alveolata</taxon>
        <taxon>Dinophyceae</taxon>
        <taxon>Gonyaulacales</taxon>
        <taxon>Pyrocystaceae</taxon>
        <taxon>Pyrodinium</taxon>
    </lineage>
</organism>
<protein>
    <submittedName>
        <fullName evidence="2">Uncharacterized protein</fullName>
    </submittedName>
</protein>
<feature type="transmembrane region" description="Helical" evidence="1">
    <location>
        <begin position="115"/>
        <end position="132"/>
    </location>
</feature>
<feature type="transmembrane region" description="Helical" evidence="1">
    <location>
        <begin position="330"/>
        <end position="353"/>
    </location>
</feature>
<name>A0A7S0FAC7_9DINO</name>
<feature type="transmembrane region" description="Helical" evidence="1">
    <location>
        <begin position="75"/>
        <end position="94"/>
    </location>
</feature>
<proteinExistence type="predicted"/>
<sequence length="955" mass="106323">MAQKPVETPLEDGFELAGNEDPMSRFKCDFCGYYVLCVLASGSVSATAVCVWSSSMGVGTSTFAALEEFSWMSKWCFAMCFFVLFILYLLDFFWPPHLPGHLLCLWEGDAIAGRLVLGIAGIFLLSSVLLLTPMYPGIPLVVTTMLCPVSVGVVHLLVRSGETLPKGQLMNEIVEQGDVPAKLRLLRGILGKEHDLLSFFKAVTAAFLTCFAVIFGLWLAIAVQGGKGLEGLEDALDDERDKIYIQWATPLVVAISNLVFALYAFLRVFMQKTYSATDVYRNRLLAETLQSSLHEEILDYRLANAKVEDIEAKKQGYLTQHVQHIKQLSMLVKVVACLFVLVIGALYVVGQLLYANSDIAFMVLGLLGAMFLLFVLFVWVAFSRIVWAMGRWLQDLPVWKAARCVVDWPLTRAFFICPLLPAIPIVLLSSLLNQRVRVCRGLRKAVPRKQLDEEDMLEGDEMEPMSFTPRVAAVLAVVRRWDWLKICHWCYALCGIYVCYTICPLLLNVGLSWLRSITVNWPFAVIVSSTFVIGVVAFLLPPVPGMTIYIFGGLVISGTCPPVNTDRGFWLGTAINMIMCWVLKLVACALQQKCIGGLLGRSMWVRRTVGVHKVAIRCIEAELKTPGLTLGKVAILCGGPDWPTSVIAGVLNLSLLQCELGTVPIIGFVAPCALTGSLYIKKGEGEVWSRSADLMIVVSVVVNLILWAIAFWAIQNRLEADYDELKRHLPENVDLHWFDYRAEQVAKRSLVSWSDIPVSVRSIYLLGAVLQILVCHGLNWAYSKLFGSFQVQDDISTCVFWPTEESDGELFTWLSIVVLSVYFLAFAGALQFIFWRRRHSAGPARQAALELDLLETQWKQDFVRMLQNERHGSSFTSQSTCSLPSQEPKVAEPRLTVEPKLAAELHCHQERSYISVVTTSVPSECEHCPSKERFPPKAVEVTPETGRALEVSGTG</sequence>
<evidence type="ECO:0000256" key="1">
    <source>
        <dbReference type="SAM" id="Phobius"/>
    </source>
</evidence>
<evidence type="ECO:0000313" key="2">
    <source>
        <dbReference type="EMBL" id="CAD8347468.1"/>
    </source>
</evidence>
<dbReference type="EMBL" id="HBEG01005383">
    <property type="protein sequence ID" value="CAD8347468.1"/>
    <property type="molecule type" value="Transcribed_RNA"/>
</dbReference>
<keyword evidence="1" id="KW-1133">Transmembrane helix</keyword>
<dbReference type="AlphaFoldDB" id="A0A7S0FAC7"/>
<feature type="transmembrane region" description="Helical" evidence="1">
    <location>
        <begin position="33"/>
        <end position="55"/>
    </location>
</feature>
<feature type="transmembrane region" description="Helical" evidence="1">
    <location>
        <begin position="489"/>
        <end position="507"/>
    </location>
</feature>